<protein>
    <recommendedName>
        <fullName evidence="5 12">Galactose-1-phosphate uridylyltransferase</fullName>
        <ecNumber evidence="4 12">2.7.7.12</ecNumber>
    </recommendedName>
</protein>
<feature type="active site" description="Tele-UMP-histidine intermediate" evidence="13">
    <location>
        <position position="142"/>
    </location>
</feature>
<dbReference type="AlphaFoldDB" id="A0A380NKY1"/>
<comment type="similarity">
    <text evidence="3 15">Belongs to the galactose-1-phosphate uridylyltransferase type 1 family.</text>
</comment>
<keyword evidence="6 15" id="KW-0808">Transferase</keyword>
<dbReference type="EMBL" id="UHIO01000001">
    <property type="protein sequence ID" value="SUP43299.1"/>
    <property type="molecule type" value="Genomic_DNA"/>
</dbReference>
<feature type="domain" description="Galactose-1-phosphate uridyl transferase C-terminal" evidence="17">
    <location>
        <begin position="163"/>
        <end position="288"/>
    </location>
</feature>
<dbReference type="InterPro" id="IPR001937">
    <property type="entry name" value="GalP_UDPtransf1"/>
</dbReference>
<evidence type="ECO:0000256" key="8">
    <source>
        <dbReference type="ARBA" id="ARBA00022723"/>
    </source>
</evidence>
<dbReference type="InterPro" id="IPR036265">
    <property type="entry name" value="HIT-like_sf"/>
</dbReference>
<evidence type="ECO:0000256" key="11">
    <source>
        <dbReference type="ARBA" id="ARBA00023277"/>
    </source>
</evidence>
<feature type="binding site" evidence="14">
    <location>
        <position position="31"/>
    </location>
    <ligand>
        <name>Zn(2+)</name>
        <dbReference type="ChEBI" id="CHEBI:29105"/>
    </ligand>
</feature>
<organism evidence="18 19">
    <name type="scientific">Veillonella criceti</name>
    <dbReference type="NCBI Taxonomy" id="103891"/>
    <lineage>
        <taxon>Bacteria</taxon>
        <taxon>Bacillati</taxon>
        <taxon>Bacillota</taxon>
        <taxon>Negativicutes</taxon>
        <taxon>Veillonellales</taxon>
        <taxon>Veillonellaceae</taxon>
        <taxon>Veillonella</taxon>
    </lineage>
</organism>
<proteinExistence type="inferred from homology"/>
<comment type="cofactor">
    <cofactor evidence="14">
        <name>Zn(2+)</name>
        <dbReference type="ChEBI" id="CHEBI:29105"/>
    </cofactor>
    <text evidence="14">Binds 1 zinc ion per subunit.</text>
</comment>
<feature type="binding site" evidence="14">
    <location>
        <position position="34"/>
    </location>
    <ligand>
        <name>Zn(2+)</name>
        <dbReference type="ChEBI" id="CHEBI:29105"/>
    </ligand>
</feature>
<dbReference type="PROSITE" id="PS00117">
    <property type="entry name" value="GAL_P_UDP_TRANSF_I"/>
    <property type="match status" value="1"/>
</dbReference>
<dbReference type="Gene3D" id="3.30.428.10">
    <property type="entry name" value="HIT-like"/>
    <property type="match status" value="2"/>
</dbReference>
<evidence type="ECO:0000313" key="19">
    <source>
        <dbReference type="Proteomes" id="UP000255367"/>
    </source>
</evidence>
<dbReference type="UniPathway" id="UPA00214"/>
<evidence type="ECO:0000256" key="2">
    <source>
        <dbReference type="ARBA" id="ARBA00004947"/>
    </source>
</evidence>
<dbReference type="GO" id="GO:0008270">
    <property type="term" value="F:zinc ion binding"/>
    <property type="evidence" value="ECO:0007669"/>
    <property type="project" value="InterPro"/>
</dbReference>
<dbReference type="PIRSF" id="PIRSF000808">
    <property type="entry name" value="GalT"/>
    <property type="match status" value="1"/>
</dbReference>
<dbReference type="Pfam" id="PF01087">
    <property type="entry name" value="GalP_UDP_transf"/>
    <property type="match status" value="1"/>
</dbReference>
<keyword evidence="9 14" id="KW-0862">Zinc</keyword>
<dbReference type="GO" id="GO:0033499">
    <property type="term" value="P:galactose catabolic process via UDP-galactose, Leloir pathway"/>
    <property type="evidence" value="ECO:0007669"/>
    <property type="project" value="TreeGrafter"/>
</dbReference>
<dbReference type="InterPro" id="IPR005849">
    <property type="entry name" value="GalP_Utransf_N"/>
</dbReference>
<evidence type="ECO:0000256" key="4">
    <source>
        <dbReference type="ARBA" id="ARBA00012384"/>
    </source>
</evidence>
<evidence type="ECO:0000256" key="6">
    <source>
        <dbReference type="ARBA" id="ARBA00022679"/>
    </source>
</evidence>
<comment type="pathway">
    <text evidence="2 15">Carbohydrate metabolism; galactose metabolism.</text>
</comment>
<evidence type="ECO:0000259" key="16">
    <source>
        <dbReference type="Pfam" id="PF01087"/>
    </source>
</evidence>
<dbReference type="GO" id="GO:0005737">
    <property type="term" value="C:cytoplasm"/>
    <property type="evidence" value="ECO:0007669"/>
    <property type="project" value="TreeGrafter"/>
</dbReference>
<dbReference type="PANTHER" id="PTHR11943">
    <property type="entry name" value="GALACTOSE-1-PHOSPHATE URIDYLYLTRANSFERASE"/>
    <property type="match status" value="1"/>
</dbReference>
<keyword evidence="11 15" id="KW-0119">Carbohydrate metabolism</keyword>
<evidence type="ECO:0000259" key="17">
    <source>
        <dbReference type="Pfam" id="PF02744"/>
    </source>
</evidence>
<name>A0A380NKY1_9FIRM</name>
<evidence type="ECO:0000256" key="12">
    <source>
        <dbReference type="NCBIfam" id="TIGR00209"/>
    </source>
</evidence>
<evidence type="ECO:0000256" key="9">
    <source>
        <dbReference type="ARBA" id="ARBA00022833"/>
    </source>
</evidence>
<dbReference type="NCBIfam" id="TIGR00209">
    <property type="entry name" value="galT_1"/>
    <property type="match status" value="1"/>
</dbReference>
<dbReference type="InterPro" id="IPR019779">
    <property type="entry name" value="GalP_UDPtransf1_His-AS"/>
</dbReference>
<dbReference type="OrthoDB" id="9769064at2"/>
<sequence length="331" mass="38430">MSELRWNPLLGTWTMVASNRKLRPNMPKDWCPFCPGEGKKVPSEFTVYAYDNDFPALTQHPEAPYWDGGFYKSAENYGKCEVILYSPRHNVKFYDLSVAHIVELLDLIADRCTALSADKRIKYVYPFENKGEAVGVTMPHPHGQIYGYPFVPQKIETELHNCKAHYEKRKRCLLCQMTEEEKDSGKRIVAENDSFVAYIPFFTDYPYGVFVVSKRHLGMLSDCTAKEREDLARILKVVTQAFDELFKAPFPYMMVYHQRPVNSPEYNKAKDYYHFHIEFYPPFREANKIKYYASSEMGAWAAANTSAVEETAPVLRQLVNQILEKEDMNNE</sequence>
<keyword evidence="19" id="KW-1185">Reference proteome</keyword>
<keyword evidence="8 14" id="KW-0479">Metal-binding</keyword>
<evidence type="ECO:0000313" key="18">
    <source>
        <dbReference type="EMBL" id="SUP43299.1"/>
    </source>
</evidence>
<evidence type="ECO:0000256" key="3">
    <source>
        <dbReference type="ARBA" id="ARBA00010951"/>
    </source>
</evidence>
<evidence type="ECO:0000256" key="10">
    <source>
        <dbReference type="ARBA" id="ARBA00023144"/>
    </source>
</evidence>
<dbReference type="Proteomes" id="UP000255367">
    <property type="component" value="Unassembled WGS sequence"/>
</dbReference>
<keyword evidence="10 15" id="KW-0299">Galactose metabolism</keyword>
<keyword evidence="7 15" id="KW-0548">Nucleotidyltransferase</keyword>
<dbReference type="RefSeq" id="WP_115310309.1">
    <property type="nucleotide sequence ID" value="NZ_UHIO01000001.1"/>
</dbReference>
<evidence type="ECO:0000256" key="5">
    <source>
        <dbReference type="ARBA" id="ARBA00016340"/>
    </source>
</evidence>
<dbReference type="InterPro" id="IPR005850">
    <property type="entry name" value="GalP_Utransf_C"/>
</dbReference>
<reference evidence="18 19" key="1">
    <citation type="submission" date="2018-06" db="EMBL/GenBank/DDBJ databases">
        <authorList>
            <consortium name="Pathogen Informatics"/>
            <person name="Doyle S."/>
        </authorList>
    </citation>
    <scope>NUCLEOTIDE SEQUENCE [LARGE SCALE GENOMIC DNA]</scope>
    <source>
        <strain evidence="18 19">NCTC12020</strain>
    </source>
</reference>
<feature type="domain" description="Galactose-1-phosphate uridyl transferase N-terminal" evidence="16">
    <location>
        <begin position="5"/>
        <end position="152"/>
    </location>
</feature>
<evidence type="ECO:0000256" key="14">
    <source>
        <dbReference type="PIRSR" id="PIRSR000808-3"/>
    </source>
</evidence>
<dbReference type="SUPFAM" id="SSF54197">
    <property type="entry name" value="HIT-like"/>
    <property type="match status" value="2"/>
</dbReference>
<dbReference type="EC" id="2.7.7.12" evidence="4 12"/>
<evidence type="ECO:0000256" key="13">
    <source>
        <dbReference type="PIRSR" id="PIRSR000808-1"/>
    </source>
</evidence>
<feature type="binding site" evidence="14">
    <location>
        <position position="140"/>
    </location>
    <ligand>
        <name>Zn(2+)</name>
        <dbReference type="ChEBI" id="CHEBI:29105"/>
    </ligand>
</feature>
<evidence type="ECO:0000256" key="15">
    <source>
        <dbReference type="RuleBase" id="RU000506"/>
    </source>
</evidence>
<dbReference type="Pfam" id="PF02744">
    <property type="entry name" value="GalP_UDP_tr_C"/>
    <property type="match status" value="1"/>
</dbReference>
<accession>A0A380NKY1</accession>
<evidence type="ECO:0000256" key="7">
    <source>
        <dbReference type="ARBA" id="ARBA00022695"/>
    </source>
</evidence>
<dbReference type="GO" id="GO:0008108">
    <property type="term" value="F:UDP-glucose:hexose-1-phosphate uridylyltransferase activity"/>
    <property type="evidence" value="ECO:0007669"/>
    <property type="project" value="UniProtKB-UniRule"/>
</dbReference>
<comment type="catalytic activity">
    <reaction evidence="1 15">
        <text>alpha-D-galactose 1-phosphate + UDP-alpha-D-glucose = alpha-D-glucose 1-phosphate + UDP-alpha-D-galactose</text>
        <dbReference type="Rhea" id="RHEA:13989"/>
        <dbReference type="ChEBI" id="CHEBI:58336"/>
        <dbReference type="ChEBI" id="CHEBI:58601"/>
        <dbReference type="ChEBI" id="CHEBI:58885"/>
        <dbReference type="ChEBI" id="CHEBI:66914"/>
        <dbReference type="EC" id="2.7.7.12"/>
    </reaction>
</comment>
<gene>
    <name evidence="18" type="primary">galT</name>
    <name evidence="18" type="ORF">NCTC12020_01137</name>
</gene>
<feature type="binding site" evidence="14">
    <location>
        <position position="89"/>
    </location>
    <ligand>
        <name>Zn(2+)</name>
        <dbReference type="ChEBI" id="CHEBI:29105"/>
    </ligand>
</feature>
<evidence type="ECO:0000256" key="1">
    <source>
        <dbReference type="ARBA" id="ARBA00001107"/>
    </source>
</evidence>
<dbReference type="PANTHER" id="PTHR11943:SF1">
    <property type="entry name" value="GALACTOSE-1-PHOSPHATE URIDYLYLTRANSFERASE"/>
    <property type="match status" value="1"/>
</dbReference>